<dbReference type="InterPro" id="IPR000835">
    <property type="entry name" value="HTH_MarR-typ"/>
</dbReference>
<sequence length="208" mass="22840">MWAGRMHRVATAARTHGESESQPRKLRQNVPPGKVAKHKFLRSNEGMPRPLHAVAAAQTAAEPDRNLGPVLEFMRTLWSLDHALQSASKRMESRVGVTGPQRLVIRIVGRNPGISAGAVSDILHLHPSTLTGVLKRLETRGMVERRADPADARRALLHLTARGREIDDVRAGTVEIAVRRALGRLPPRTVTAARTLAEALVSELERLD</sequence>
<evidence type="ECO:0000313" key="4">
    <source>
        <dbReference type="Proteomes" id="UP001162891"/>
    </source>
</evidence>
<feature type="domain" description="HTH marR-type" evidence="2">
    <location>
        <begin position="70"/>
        <end position="208"/>
    </location>
</feature>
<proteinExistence type="predicted"/>
<dbReference type="InterPro" id="IPR039422">
    <property type="entry name" value="MarR/SlyA-like"/>
</dbReference>
<name>A0ABM7WY40_9BACT</name>
<dbReference type="SUPFAM" id="SSF46785">
    <property type="entry name" value="Winged helix' DNA-binding domain"/>
    <property type="match status" value="1"/>
</dbReference>
<dbReference type="Pfam" id="PF12802">
    <property type="entry name" value="MarR_2"/>
    <property type="match status" value="1"/>
</dbReference>
<dbReference type="InterPro" id="IPR036388">
    <property type="entry name" value="WH-like_DNA-bd_sf"/>
</dbReference>
<dbReference type="EMBL" id="AP025591">
    <property type="protein sequence ID" value="BDG04417.1"/>
    <property type="molecule type" value="Genomic_DNA"/>
</dbReference>
<reference evidence="4" key="1">
    <citation type="journal article" date="2022" name="Int. J. Syst. Evol. Microbiol.">
        <title>Anaeromyxobacter oryzae sp. nov., Anaeromyxobacter diazotrophicus sp. nov. and Anaeromyxobacter paludicola sp. nov., isolated from paddy soils.</title>
        <authorList>
            <person name="Itoh H."/>
            <person name="Xu Z."/>
            <person name="Mise K."/>
            <person name="Masuda Y."/>
            <person name="Ushijima N."/>
            <person name="Hayakawa C."/>
            <person name="Shiratori Y."/>
            <person name="Senoo K."/>
        </authorList>
    </citation>
    <scope>NUCLEOTIDE SEQUENCE [LARGE SCALE GENOMIC DNA]</scope>
    <source>
        <strain evidence="4">Red232</strain>
    </source>
</reference>
<dbReference type="Gene3D" id="1.10.10.10">
    <property type="entry name" value="Winged helix-like DNA-binding domain superfamily/Winged helix DNA-binding domain"/>
    <property type="match status" value="1"/>
</dbReference>
<evidence type="ECO:0000259" key="2">
    <source>
        <dbReference type="PROSITE" id="PS50995"/>
    </source>
</evidence>
<dbReference type="InterPro" id="IPR036390">
    <property type="entry name" value="WH_DNA-bd_sf"/>
</dbReference>
<dbReference type="PROSITE" id="PS50995">
    <property type="entry name" value="HTH_MARR_2"/>
    <property type="match status" value="1"/>
</dbReference>
<evidence type="ECO:0000256" key="1">
    <source>
        <dbReference type="SAM" id="MobiDB-lite"/>
    </source>
</evidence>
<gene>
    <name evidence="3" type="ORF">AMOR_34130</name>
</gene>
<dbReference type="PANTHER" id="PTHR33164">
    <property type="entry name" value="TRANSCRIPTIONAL REGULATOR, MARR FAMILY"/>
    <property type="match status" value="1"/>
</dbReference>
<evidence type="ECO:0000313" key="3">
    <source>
        <dbReference type="EMBL" id="BDG04417.1"/>
    </source>
</evidence>
<organism evidence="3 4">
    <name type="scientific">Anaeromyxobacter oryzae</name>
    <dbReference type="NCBI Taxonomy" id="2918170"/>
    <lineage>
        <taxon>Bacteria</taxon>
        <taxon>Pseudomonadati</taxon>
        <taxon>Myxococcota</taxon>
        <taxon>Myxococcia</taxon>
        <taxon>Myxococcales</taxon>
        <taxon>Cystobacterineae</taxon>
        <taxon>Anaeromyxobacteraceae</taxon>
        <taxon>Anaeromyxobacter</taxon>
    </lineage>
</organism>
<feature type="region of interest" description="Disordered" evidence="1">
    <location>
        <begin position="1"/>
        <end position="33"/>
    </location>
</feature>
<keyword evidence="4" id="KW-1185">Reference proteome</keyword>
<protein>
    <recommendedName>
        <fullName evidence="2">HTH marR-type domain-containing protein</fullName>
    </recommendedName>
</protein>
<dbReference type="SMART" id="SM00347">
    <property type="entry name" value="HTH_MARR"/>
    <property type="match status" value="1"/>
</dbReference>
<accession>A0ABM7WY40</accession>
<dbReference type="Proteomes" id="UP001162891">
    <property type="component" value="Chromosome"/>
</dbReference>
<dbReference type="PANTHER" id="PTHR33164:SF43">
    <property type="entry name" value="HTH-TYPE TRANSCRIPTIONAL REPRESSOR YETL"/>
    <property type="match status" value="1"/>
</dbReference>